<dbReference type="NCBIfam" id="TIGR00466">
    <property type="entry name" value="kdsB"/>
    <property type="match status" value="1"/>
</dbReference>
<dbReference type="PANTHER" id="PTHR42866">
    <property type="entry name" value="3-DEOXY-MANNO-OCTULOSONATE CYTIDYLYLTRANSFERASE"/>
    <property type="match status" value="1"/>
</dbReference>
<dbReference type="AlphaFoldDB" id="A0A1G2P3J9"/>
<dbReference type="Gene3D" id="3.90.550.10">
    <property type="entry name" value="Spore Coat Polysaccharide Biosynthesis Protein SpsA, Chain A"/>
    <property type="match status" value="1"/>
</dbReference>
<evidence type="ECO:0000313" key="5">
    <source>
        <dbReference type="Proteomes" id="UP000177269"/>
    </source>
</evidence>
<dbReference type="InterPro" id="IPR029044">
    <property type="entry name" value="Nucleotide-diphossugar_trans"/>
</dbReference>
<comment type="caution">
    <text evidence="4">The sequence shown here is derived from an EMBL/GenBank/DDBJ whole genome shotgun (WGS) entry which is preliminary data.</text>
</comment>
<dbReference type="NCBIfam" id="NF003952">
    <property type="entry name" value="PRK05450.1-5"/>
    <property type="match status" value="1"/>
</dbReference>
<organism evidence="4 5">
    <name type="scientific">Candidatus Taylorbacteria bacterium RIFCSPLOWO2_12_FULL_43_20</name>
    <dbReference type="NCBI Taxonomy" id="1802332"/>
    <lineage>
        <taxon>Bacteria</taxon>
        <taxon>Candidatus Tayloriibacteriota</taxon>
    </lineage>
</organism>
<reference evidence="4 5" key="1">
    <citation type="journal article" date="2016" name="Nat. Commun.">
        <title>Thousands of microbial genomes shed light on interconnected biogeochemical processes in an aquifer system.</title>
        <authorList>
            <person name="Anantharaman K."/>
            <person name="Brown C.T."/>
            <person name="Hug L.A."/>
            <person name="Sharon I."/>
            <person name="Castelle C.J."/>
            <person name="Probst A.J."/>
            <person name="Thomas B.C."/>
            <person name="Singh A."/>
            <person name="Wilkins M.J."/>
            <person name="Karaoz U."/>
            <person name="Brodie E.L."/>
            <person name="Williams K.H."/>
            <person name="Hubbard S.S."/>
            <person name="Banfield J.F."/>
        </authorList>
    </citation>
    <scope>NUCLEOTIDE SEQUENCE [LARGE SCALE GENOMIC DNA]</scope>
</reference>
<sequence length="263" mass="30290">MDNNRFNIIGIIPARMGSSRFPGKPLEKILGISMIGHVYHRSKMSNLLKEVYIATCDKEIADYADSIGAKWIMTKDTHERASNRTAEAMLKIEEETDDELDIVIMIQGDEPMIVPEMIDMAIKPFLEDSSVEVVNLMAPIRSVEEHHDPNCPKVVVDKNNFAIYFSREPIPSRKKWKEETVPMFKQVCVIPFTRNFLLKFNELEPTPLEIIESIDMNRVLEHGYKVKMILTDVETYSVDTPEDLVKVEKKMLGDKLIDNYVRN</sequence>
<evidence type="ECO:0000256" key="1">
    <source>
        <dbReference type="ARBA" id="ARBA00022679"/>
    </source>
</evidence>
<gene>
    <name evidence="4" type="ORF">A3G52_02270</name>
</gene>
<accession>A0A1G2P3J9</accession>
<name>A0A1G2P3J9_9BACT</name>
<evidence type="ECO:0000256" key="2">
    <source>
        <dbReference type="ARBA" id="ARBA00022695"/>
    </source>
</evidence>
<dbReference type="SUPFAM" id="SSF53448">
    <property type="entry name" value="Nucleotide-diphospho-sugar transferases"/>
    <property type="match status" value="1"/>
</dbReference>
<dbReference type="GO" id="GO:0005829">
    <property type="term" value="C:cytosol"/>
    <property type="evidence" value="ECO:0007669"/>
    <property type="project" value="TreeGrafter"/>
</dbReference>
<evidence type="ECO:0000256" key="3">
    <source>
        <dbReference type="ARBA" id="ARBA00022985"/>
    </source>
</evidence>
<dbReference type="EMBL" id="MHSK01000003">
    <property type="protein sequence ID" value="OHA42918.1"/>
    <property type="molecule type" value="Genomic_DNA"/>
</dbReference>
<proteinExistence type="predicted"/>
<dbReference type="Pfam" id="PF02348">
    <property type="entry name" value="CTP_transf_3"/>
    <property type="match status" value="1"/>
</dbReference>
<keyword evidence="2 4" id="KW-0548">Nucleotidyltransferase</keyword>
<dbReference type="GO" id="GO:0008690">
    <property type="term" value="F:3-deoxy-manno-octulosonate cytidylyltransferase activity"/>
    <property type="evidence" value="ECO:0007669"/>
    <property type="project" value="InterPro"/>
</dbReference>
<dbReference type="InterPro" id="IPR003329">
    <property type="entry name" value="Cytidylyl_trans"/>
</dbReference>
<evidence type="ECO:0000313" key="4">
    <source>
        <dbReference type="EMBL" id="OHA42918.1"/>
    </source>
</evidence>
<dbReference type="PANTHER" id="PTHR42866:SF2">
    <property type="entry name" value="3-DEOXY-MANNO-OCTULOSONATE CYTIDYLYLTRANSFERASE, MITOCHONDRIAL"/>
    <property type="match status" value="1"/>
</dbReference>
<keyword evidence="1 4" id="KW-0808">Transferase</keyword>
<protein>
    <submittedName>
        <fullName evidence="4">3-deoxy-D-manno-octulosonate cytidylyltransferase</fullName>
    </submittedName>
</protein>
<dbReference type="Proteomes" id="UP000177269">
    <property type="component" value="Unassembled WGS sequence"/>
</dbReference>
<dbReference type="InterPro" id="IPR004528">
    <property type="entry name" value="KdsB"/>
</dbReference>
<dbReference type="CDD" id="cd02517">
    <property type="entry name" value="CMP-KDO-Synthetase"/>
    <property type="match status" value="1"/>
</dbReference>
<keyword evidence="3" id="KW-0448">Lipopolysaccharide biosynthesis</keyword>
<dbReference type="NCBIfam" id="NF009905">
    <property type="entry name" value="PRK13368.1"/>
    <property type="match status" value="1"/>
</dbReference>
<dbReference type="GO" id="GO:0009103">
    <property type="term" value="P:lipopolysaccharide biosynthetic process"/>
    <property type="evidence" value="ECO:0007669"/>
    <property type="project" value="UniProtKB-KW"/>
</dbReference>